<dbReference type="STRING" id="713588.SAMN05421789_10731"/>
<gene>
    <name evidence="1" type="ORF">SAMN05421789_10731</name>
</gene>
<evidence type="ECO:0008006" key="3">
    <source>
        <dbReference type="Google" id="ProtNLM"/>
    </source>
</evidence>
<dbReference type="Proteomes" id="UP000185839">
    <property type="component" value="Unassembled WGS sequence"/>
</dbReference>
<reference evidence="2" key="1">
    <citation type="submission" date="2017-01" db="EMBL/GenBank/DDBJ databases">
        <authorList>
            <person name="Varghese N."/>
            <person name="Submissions S."/>
        </authorList>
    </citation>
    <scope>NUCLEOTIDE SEQUENCE [LARGE SCALE GENOMIC DNA]</scope>
    <source>
        <strain evidence="2">DSM 23145</strain>
    </source>
</reference>
<sequence>MNKYSMLGNWLNFETYSFDKYIEFIENNFESTFKLIEERFHELEATLEDDPIRETVENNQSYYDHLIDSTIDEHYEHNVFQQRYRYSVIIQLFIFFETEITRVLNYNKNPASKSVSGDFLDKAKEVLKPKVLIAAFPQYVFLKNFLELRNVIVHYNGKVRTSDPKISKKIHCLKDLKKSKGFTLIETVNPKSISYEVKIEDQEFLKYSLKQIEDFLSKLYQELKKTV</sequence>
<dbReference type="RefSeq" id="WP_076387059.1">
    <property type="nucleotide sequence ID" value="NZ_FTOI01000007.1"/>
</dbReference>
<evidence type="ECO:0000313" key="1">
    <source>
        <dbReference type="EMBL" id="SIS80178.1"/>
    </source>
</evidence>
<dbReference type="EMBL" id="FTOI01000007">
    <property type="protein sequence ID" value="SIS80178.1"/>
    <property type="molecule type" value="Genomic_DNA"/>
</dbReference>
<organism evidence="1 2">
    <name type="scientific">Kaistella chaponensis</name>
    <dbReference type="NCBI Taxonomy" id="713588"/>
    <lineage>
        <taxon>Bacteria</taxon>
        <taxon>Pseudomonadati</taxon>
        <taxon>Bacteroidota</taxon>
        <taxon>Flavobacteriia</taxon>
        <taxon>Flavobacteriales</taxon>
        <taxon>Weeksellaceae</taxon>
        <taxon>Chryseobacterium group</taxon>
        <taxon>Kaistella</taxon>
    </lineage>
</organism>
<proteinExistence type="predicted"/>
<name>A0A1N7M277_9FLAO</name>
<accession>A0A1N7M277</accession>
<dbReference type="OrthoDB" id="1267447at2"/>
<evidence type="ECO:0000313" key="2">
    <source>
        <dbReference type="Proteomes" id="UP000185839"/>
    </source>
</evidence>
<keyword evidence="2" id="KW-1185">Reference proteome</keyword>
<protein>
    <recommendedName>
        <fullName evidence="3">Cthe-2314-like HEPN domain-containing protein</fullName>
    </recommendedName>
</protein>
<dbReference type="AlphaFoldDB" id="A0A1N7M277"/>